<dbReference type="InterPro" id="IPR042197">
    <property type="entry name" value="Apaf_helical"/>
</dbReference>
<feature type="coiled-coil region" evidence="7">
    <location>
        <begin position="29"/>
        <end position="56"/>
    </location>
</feature>
<organism evidence="13">
    <name type="scientific">Triticum urartu</name>
    <name type="common">Red wild einkorn</name>
    <name type="synonym">Crithodium urartu</name>
    <dbReference type="NCBI Taxonomy" id="4572"/>
    <lineage>
        <taxon>Eukaryota</taxon>
        <taxon>Viridiplantae</taxon>
        <taxon>Streptophyta</taxon>
        <taxon>Embryophyta</taxon>
        <taxon>Tracheophyta</taxon>
        <taxon>Spermatophyta</taxon>
        <taxon>Magnoliopsida</taxon>
        <taxon>Liliopsida</taxon>
        <taxon>Poales</taxon>
        <taxon>Poaceae</taxon>
        <taxon>BOP clade</taxon>
        <taxon>Pooideae</taxon>
        <taxon>Triticodae</taxon>
        <taxon>Triticeae</taxon>
        <taxon>Triticinae</taxon>
        <taxon>Triticum</taxon>
    </lineage>
</organism>
<protein>
    <submittedName>
        <fullName evidence="13">Disease resistance protein RPM1</fullName>
    </submittedName>
</protein>
<dbReference type="GO" id="GO:0002758">
    <property type="term" value="P:innate immune response-activating signaling pathway"/>
    <property type="evidence" value="ECO:0007669"/>
    <property type="project" value="UniProtKB-ARBA"/>
</dbReference>
<dbReference type="eggNOG" id="KOG4658">
    <property type="taxonomic scope" value="Eukaryota"/>
</dbReference>
<reference evidence="13 15" key="1">
    <citation type="journal article" date="2013" name="Nature">
        <title>Draft genome of the wheat A-genome progenitor Triticum urartu.</title>
        <authorList>
            <person name="Ling H.Q."/>
            <person name="Zhao S."/>
            <person name="Liu D."/>
            <person name="Wang J."/>
            <person name="Sun H."/>
            <person name="Zhang C."/>
            <person name="Fan H."/>
            <person name="Li D."/>
            <person name="Dong L."/>
            <person name="Tao Y."/>
            <person name="Gao C."/>
            <person name="Wu H."/>
            <person name="Li Y."/>
            <person name="Cui Y."/>
            <person name="Guo X."/>
            <person name="Zheng S."/>
            <person name="Wang B."/>
            <person name="Yu K."/>
            <person name="Liang Q."/>
            <person name="Yang W."/>
            <person name="Lou X."/>
            <person name="Chen J."/>
            <person name="Feng M."/>
            <person name="Jian J."/>
            <person name="Zhang X."/>
            <person name="Luo G."/>
            <person name="Jiang Y."/>
            <person name="Liu J."/>
            <person name="Wang Z."/>
            <person name="Sha Y."/>
            <person name="Zhang B."/>
            <person name="Wu H."/>
            <person name="Tang D."/>
            <person name="Shen Q."/>
            <person name="Xue P."/>
            <person name="Zou S."/>
            <person name="Wang X."/>
            <person name="Liu X."/>
            <person name="Wang F."/>
            <person name="Yang Y."/>
            <person name="An X."/>
            <person name="Dong Z."/>
            <person name="Zhang K."/>
            <person name="Zhang X."/>
            <person name="Luo M.C."/>
            <person name="Dvorak J."/>
            <person name="Tong Y."/>
            <person name="Wang J."/>
            <person name="Yang H."/>
            <person name="Li Z."/>
            <person name="Wang D."/>
            <person name="Zhang A."/>
            <person name="Wang J."/>
        </authorList>
    </citation>
    <scope>NUCLEOTIDE SEQUENCE</scope>
    <source>
        <strain evidence="15">cv. G1812</strain>
    </source>
</reference>
<evidence type="ECO:0000259" key="10">
    <source>
        <dbReference type="Pfam" id="PF18052"/>
    </source>
</evidence>
<keyword evidence="5" id="KW-0611">Plant defense</keyword>
<evidence type="ECO:0000256" key="1">
    <source>
        <dbReference type="ARBA" id="ARBA00008894"/>
    </source>
</evidence>
<dbReference type="PANTHER" id="PTHR23155">
    <property type="entry name" value="DISEASE RESISTANCE PROTEIN RP"/>
    <property type="match status" value="1"/>
</dbReference>
<dbReference type="InterPro" id="IPR038005">
    <property type="entry name" value="RX-like_CC"/>
</dbReference>
<dbReference type="InterPro" id="IPR055414">
    <property type="entry name" value="LRR_R13L4/SHOC2-like"/>
</dbReference>
<evidence type="ECO:0000259" key="9">
    <source>
        <dbReference type="Pfam" id="PF00931"/>
    </source>
</evidence>
<feature type="compositionally biased region" description="Acidic residues" evidence="8">
    <location>
        <begin position="925"/>
        <end position="936"/>
    </location>
</feature>
<dbReference type="Pfam" id="PF18052">
    <property type="entry name" value="Rx_N"/>
    <property type="match status" value="1"/>
</dbReference>
<dbReference type="InterPro" id="IPR002182">
    <property type="entry name" value="NB-ARC"/>
</dbReference>
<gene>
    <name evidence="13" type="ORF">TRIUR3_07379</name>
</gene>
<evidence type="ECO:0000313" key="14">
    <source>
        <dbReference type="EnsemblPlants" id="TuG1812G0400000018.01.T01"/>
    </source>
</evidence>
<dbReference type="FunFam" id="3.40.50.300:FF:001091">
    <property type="entry name" value="Probable disease resistance protein At1g61300"/>
    <property type="match status" value="1"/>
</dbReference>
<dbReference type="GO" id="GO:0042742">
    <property type="term" value="P:defense response to bacterium"/>
    <property type="evidence" value="ECO:0007669"/>
    <property type="project" value="UniProtKB-ARBA"/>
</dbReference>
<dbReference type="Gene3D" id="1.20.5.4130">
    <property type="match status" value="1"/>
</dbReference>
<dbReference type="InterPro" id="IPR058922">
    <property type="entry name" value="WHD_DRP"/>
</dbReference>
<evidence type="ECO:0000313" key="13">
    <source>
        <dbReference type="EMBL" id="EMS46322.1"/>
    </source>
</evidence>
<dbReference type="InterPro" id="IPR041118">
    <property type="entry name" value="Rx_N"/>
</dbReference>
<dbReference type="PANTHER" id="PTHR23155:SF1167">
    <property type="entry name" value="OS08G0412100 PROTEIN"/>
    <property type="match status" value="1"/>
</dbReference>
<dbReference type="Pfam" id="PF23598">
    <property type="entry name" value="LRR_14"/>
    <property type="match status" value="1"/>
</dbReference>
<evidence type="ECO:0000259" key="11">
    <source>
        <dbReference type="Pfam" id="PF23559"/>
    </source>
</evidence>
<feature type="domain" description="NB-ARC" evidence="9">
    <location>
        <begin position="180"/>
        <end position="346"/>
    </location>
</feature>
<dbReference type="InterPro" id="IPR044974">
    <property type="entry name" value="Disease_R_plants"/>
</dbReference>
<dbReference type="Gramene" id="TuG1812G0400000018.01.T01">
    <property type="protein sequence ID" value="TuG1812G0400000018.01.T01"/>
    <property type="gene ID" value="TuG1812G0400000018.01"/>
</dbReference>
<name>M7YGM4_TRIUA</name>
<keyword evidence="6 7" id="KW-0175">Coiled coil</keyword>
<dbReference type="OMA" id="NKFVGTV"/>
<dbReference type="Gene3D" id="3.40.50.300">
    <property type="entry name" value="P-loop containing nucleotide triphosphate hydrolases"/>
    <property type="match status" value="1"/>
</dbReference>
<dbReference type="SUPFAM" id="SSF52058">
    <property type="entry name" value="L domain-like"/>
    <property type="match status" value="1"/>
</dbReference>
<evidence type="ECO:0000256" key="7">
    <source>
        <dbReference type="SAM" id="Coils"/>
    </source>
</evidence>
<dbReference type="InterPro" id="IPR036388">
    <property type="entry name" value="WH-like_DNA-bd_sf"/>
</dbReference>
<dbReference type="InterPro" id="IPR032675">
    <property type="entry name" value="LRR_dom_sf"/>
</dbReference>
<evidence type="ECO:0000256" key="3">
    <source>
        <dbReference type="ARBA" id="ARBA00022737"/>
    </source>
</evidence>
<dbReference type="GO" id="GO:0009626">
    <property type="term" value="P:plant-type hypersensitive response"/>
    <property type="evidence" value="ECO:0007669"/>
    <property type="project" value="UniProtKB-ARBA"/>
</dbReference>
<keyword evidence="2" id="KW-0433">Leucine-rich repeat</keyword>
<dbReference type="Pfam" id="PF23559">
    <property type="entry name" value="WHD_DRP"/>
    <property type="match status" value="1"/>
</dbReference>
<evidence type="ECO:0000313" key="15">
    <source>
        <dbReference type="Proteomes" id="UP000015106"/>
    </source>
</evidence>
<dbReference type="STRING" id="4572.M7YGM4"/>
<dbReference type="Gene3D" id="1.10.10.10">
    <property type="entry name" value="Winged helix-like DNA-binding domain superfamily/Winged helix DNA-binding domain"/>
    <property type="match status" value="1"/>
</dbReference>
<evidence type="ECO:0000256" key="8">
    <source>
        <dbReference type="SAM" id="MobiDB-lite"/>
    </source>
</evidence>
<reference evidence="14" key="2">
    <citation type="submission" date="2018-03" db="EMBL/GenBank/DDBJ databases">
        <title>The Triticum urartu genome reveals the dynamic nature of wheat genome evolution.</title>
        <authorList>
            <person name="Ling H."/>
            <person name="Ma B."/>
            <person name="Shi X."/>
            <person name="Liu H."/>
            <person name="Dong L."/>
            <person name="Sun H."/>
            <person name="Cao Y."/>
            <person name="Gao Q."/>
            <person name="Zheng S."/>
            <person name="Li Y."/>
            <person name="Yu Y."/>
            <person name="Du H."/>
            <person name="Qi M."/>
            <person name="Li Y."/>
            <person name="Yu H."/>
            <person name="Cui Y."/>
            <person name="Wang N."/>
            <person name="Chen C."/>
            <person name="Wu H."/>
            <person name="Zhao Y."/>
            <person name="Zhang J."/>
            <person name="Li Y."/>
            <person name="Zhou W."/>
            <person name="Zhang B."/>
            <person name="Hu W."/>
            <person name="Eijk M."/>
            <person name="Tang J."/>
            <person name="Witsenboer H."/>
            <person name="Zhao S."/>
            <person name="Li Z."/>
            <person name="Zhang A."/>
            <person name="Wang D."/>
            <person name="Liang C."/>
        </authorList>
    </citation>
    <scope>NUCLEOTIDE SEQUENCE [LARGE SCALE GENOMIC DNA]</scope>
    <source>
        <strain evidence="14">cv. G1812</strain>
    </source>
</reference>
<dbReference type="InterPro" id="IPR027417">
    <property type="entry name" value="P-loop_NTPase"/>
</dbReference>
<reference evidence="14" key="3">
    <citation type="submission" date="2022-06" db="UniProtKB">
        <authorList>
            <consortium name="EnsemblPlants"/>
        </authorList>
    </citation>
    <scope>IDENTIFICATION</scope>
</reference>
<dbReference type="Pfam" id="PF00931">
    <property type="entry name" value="NB-ARC"/>
    <property type="match status" value="1"/>
</dbReference>
<evidence type="ECO:0000256" key="4">
    <source>
        <dbReference type="ARBA" id="ARBA00022741"/>
    </source>
</evidence>
<dbReference type="Proteomes" id="UP000015106">
    <property type="component" value="Chromosome 4"/>
</dbReference>
<feature type="domain" description="Disease resistance N-terminal" evidence="10">
    <location>
        <begin position="12"/>
        <end position="98"/>
    </location>
</feature>
<proteinExistence type="inferred from homology"/>
<keyword evidence="3" id="KW-0677">Repeat</keyword>
<feature type="region of interest" description="Disordered" evidence="8">
    <location>
        <begin position="907"/>
        <end position="950"/>
    </location>
</feature>
<accession>M7YGM4</accession>
<feature type="domain" description="Disease resistance R13L4/SHOC-2-like LRR" evidence="12">
    <location>
        <begin position="557"/>
        <end position="919"/>
    </location>
</feature>
<dbReference type="Gene3D" id="1.10.8.430">
    <property type="entry name" value="Helical domain of apoptotic protease-activating factors"/>
    <property type="match status" value="1"/>
</dbReference>
<dbReference type="Gene3D" id="3.80.10.10">
    <property type="entry name" value="Ribonuclease Inhibitor"/>
    <property type="match status" value="1"/>
</dbReference>
<dbReference type="GO" id="GO:0043531">
    <property type="term" value="F:ADP binding"/>
    <property type="evidence" value="ECO:0007669"/>
    <property type="project" value="InterPro"/>
</dbReference>
<keyword evidence="4" id="KW-0547">Nucleotide-binding</keyword>
<dbReference type="AlphaFoldDB" id="M7YGM4"/>
<dbReference type="FunFam" id="1.10.10.10:FF:000322">
    <property type="entry name" value="Probable disease resistance protein At1g63360"/>
    <property type="match status" value="1"/>
</dbReference>
<dbReference type="CDD" id="cd14798">
    <property type="entry name" value="RX-CC_like"/>
    <property type="match status" value="1"/>
</dbReference>
<feature type="compositionally biased region" description="Basic and acidic residues" evidence="8">
    <location>
        <begin position="937"/>
        <end position="950"/>
    </location>
</feature>
<dbReference type="SUPFAM" id="SSF52540">
    <property type="entry name" value="P-loop containing nucleoside triphosphate hydrolases"/>
    <property type="match status" value="1"/>
</dbReference>
<feature type="domain" description="Disease resistance protein winged helix" evidence="11">
    <location>
        <begin position="436"/>
        <end position="507"/>
    </location>
</feature>
<comment type="similarity">
    <text evidence="1">Belongs to the disease resistance NB-LRR family.</text>
</comment>
<sequence>MAVVSAAHGAFGPLLGKLTALLADECGRLKGVRREIRSLRSELASMHAALKEYTKLEDPNHQVKAWISLVRELAYDTEDVFDKFIHHLGDSQDHGGFKDLFRKTVRRLKTLGARHGIAGEIHDLKDRIRQVKELKDCYKLLNDAPSSTAGPPAVDPRLHALFADEAHLVGVDGPRDHLAKWVLEEANTSPKHCKVLSIVGFGGLGKTTLANEVCRKIEGKFDCKAFVSVSQKPDIKKIIKDLMSQVSCQGGSTKDSSDWDEMKYISELRVLLQNKRYLIIIDDVWSTQAWHAIKCAFPENNCSSRIIATTRIIDVAKSCCPGADDRVYELEALSDLHSRRLFFKRLFGSEEHCPDMLKEVSSKILKKCGGLPLAIISISGLLANKPCIKEEWEKVKRSIGSSMEKTMSLEGMSRILSLSYNDLAPNLKTCLLYLSLFPEDHLIDRERLVRRWIAEGFISEERGQSKQEVAENYFYELINKSMVQPVDIEYDGKVSACRVHDMMLEIIISKSAEDNFTTVVGGGQTSLPNHQGSIRRLSIQHIDKKLASELANVDLSHVRTLIVMPSCCVTHLPSLDRFEALRVLDFEGCGDLKDYDMKGMEKLFQLKYLSFRGTGISMLPSGILMLGNLETLDLQDSYVEELPAGITRLTALRHLIGFMTKQLPNGIGSMRNLQLMPSFVITLQETDVLEDLRNLTSLEELYVNLGSKVSSEDKRCEKEAFLSSLCKLGTCKLRFLEIDVYNGGSLDFLDSWSPLPSSLQSFWAAYSDSFTNVPKCITPALTNLADLGIGLTELTEDGLLTLGKLPSLLRLRLWVSNKFVGTVQATSFPNLKLLYFIKTEQLYVSFVKGSAPKLEEISNMPFSVSAAKANKLYLGIHHLPCLKRAHIVLDDEDATPSECKAAAAAIRKEAGANSNHPALTFWGEPEGEDDEETGGSDEEKSKEDGNGGED</sequence>
<evidence type="ECO:0000259" key="12">
    <source>
        <dbReference type="Pfam" id="PF23598"/>
    </source>
</evidence>
<dbReference type="EMBL" id="KD275783">
    <property type="protein sequence ID" value="EMS46322.1"/>
    <property type="molecule type" value="Genomic_DNA"/>
</dbReference>
<dbReference type="PRINTS" id="PR00364">
    <property type="entry name" value="DISEASERSIST"/>
</dbReference>
<keyword evidence="15" id="KW-1185">Reference proteome</keyword>
<dbReference type="EnsemblPlants" id="TuG1812G0400000018.01.T01">
    <property type="protein sequence ID" value="TuG1812G0400000018.01.T01"/>
    <property type="gene ID" value="TuG1812G0400000018.01"/>
</dbReference>
<evidence type="ECO:0000256" key="6">
    <source>
        <dbReference type="ARBA" id="ARBA00023054"/>
    </source>
</evidence>
<evidence type="ECO:0000256" key="5">
    <source>
        <dbReference type="ARBA" id="ARBA00022821"/>
    </source>
</evidence>
<evidence type="ECO:0000256" key="2">
    <source>
        <dbReference type="ARBA" id="ARBA00022614"/>
    </source>
</evidence>